<dbReference type="InterPro" id="IPR008979">
    <property type="entry name" value="Galactose-bd-like_sf"/>
</dbReference>
<reference evidence="10" key="1">
    <citation type="submission" date="2022-06" db="EMBL/GenBank/DDBJ databases">
        <title>Akkermansia biwalacus sp. nov., an anaerobic mucin-degrading bacterium isolated from human intestine.</title>
        <authorList>
            <person name="Kobayashi Y."/>
            <person name="Inoue S."/>
            <person name="Kawahara T."/>
            <person name="Kohda N."/>
        </authorList>
    </citation>
    <scope>NUCLEOTIDE SEQUENCE</scope>
    <source>
        <strain evidence="10">WON2089</strain>
    </source>
</reference>
<dbReference type="RefSeq" id="WP_215437671.1">
    <property type="nucleotide sequence ID" value="NZ_AP025943.1"/>
</dbReference>
<feature type="domain" description="Glycoside hydrolase family 2 catalytic" evidence="6">
    <location>
        <begin position="411"/>
        <end position="456"/>
    </location>
</feature>
<dbReference type="Pfam" id="PF22666">
    <property type="entry name" value="Glyco_hydro_2_N2"/>
    <property type="match status" value="1"/>
</dbReference>
<dbReference type="SUPFAM" id="SSF49785">
    <property type="entry name" value="Galactose-binding domain-like"/>
    <property type="match status" value="2"/>
</dbReference>
<dbReference type="InterPro" id="IPR040605">
    <property type="entry name" value="Glyco_hydro2_dom5"/>
</dbReference>
<dbReference type="EMBL" id="AP025943">
    <property type="protein sequence ID" value="BDL43268.1"/>
    <property type="molecule type" value="Genomic_DNA"/>
</dbReference>
<feature type="chain" id="PRO_5047041666" evidence="4">
    <location>
        <begin position="20"/>
        <end position="953"/>
    </location>
</feature>
<feature type="domain" description="Glycoside hydrolase family 2" evidence="8">
    <location>
        <begin position="708"/>
        <end position="802"/>
    </location>
</feature>
<dbReference type="NCBIfam" id="NF041462">
    <property type="entry name" value="GalA"/>
    <property type="match status" value="1"/>
</dbReference>
<dbReference type="Gene3D" id="2.60.120.260">
    <property type="entry name" value="Galactose-binding domain-like"/>
    <property type="match status" value="2"/>
</dbReference>
<evidence type="ECO:0000259" key="6">
    <source>
        <dbReference type="Pfam" id="PF02836"/>
    </source>
</evidence>
<feature type="domain" description="Glycoside hydrolase family 2 catalytic" evidence="6">
    <location>
        <begin position="329"/>
        <end position="403"/>
    </location>
</feature>
<dbReference type="InterPro" id="IPR006103">
    <property type="entry name" value="Glyco_hydro_2_cat"/>
</dbReference>
<dbReference type="Pfam" id="PF16355">
    <property type="entry name" value="DUF4982"/>
    <property type="match status" value="1"/>
</dbReference>
<protein>
    <submittedName>
        <fullName evidence="10">Beta-galactosidase</fullName>
    </submittedName>
</protein>
<dbReference type="Gene3D" id="2.60.40.10">
    <property type="entry name" value="Immunoglobulins"/>
    <property type="match status" value="3"/>
</dbReference>
<dbReference type="Pfam" id="PF00703">
    <property type="entry name" value="Glyco_hydro_2"/>
    <property type="match status" value="1"/>
</dbReference>
<dbReference type="Gene3D" id="3.20.20.80">
    <property type="entry name" value="Glycosidases"/>
    <property type="match status" value="1"/>
</dbReference>
<dbReference type="InterPro" id="IPR032311">
    <property type="entry name" value="DUF4982"/>
</dbReference>
<dbReference type="PRINTS" id="PR00132">
    <property type="entry name" value="GLHYDRLASE2"/>
</dbReference>
<dbReference type="PANTHER" id="PTHR42732">
    <property type="entry name" value="BETA-GALACTOSIDASE"/>
    <property type="match status" value="1"/>
</dbReference>
<feature type="signal peptide" evidence="4">
    <location>
        <begin position="1"/>
        <end position="19"/>
    </location>
</feature>
<keyword evidence="11" id="KW-1185">Reference proteome</keyword>
<dbReference type="InterPro" id="IPR054593">
    <property type="entry name" value="Beta-mannosidase-like_N2"/>
</dbReference>
<dbReference type="Proteomes" id="UP001062263">
    <property type="component" value="Chromosome"/>
</dbReference>
<dbReference type="InterPro" id="IPR048230">
    <property type="entry name" value="GalA-like"/>
</dbReference>
<keyword evidence="3" id="KW-0326">Glycosidase</keyword>
<dbReference type="InterPro" id="IPR006101">
    <property type="entry name" value="Glyco_hydro_2"/>
</dbReference>
<name>A0ABN6QHR8_9BACT</name>
<dbReference type="PANTHER" id="PTHR42732:SF1">
    <property type="entry name" value="BETA-MANNOSIDASE"/>
    <property type="match status" value="1"/>
</dbReference>
<dbReference type="InterPro" id="IPR017853">
    <property type="entry name" value="GH"/>
</dbReference>
<evidence type="ECO:0000259" key="7">
    <source>
        <dbReference type="Pfam" id="PF16355"/>
    </source>
</evidence>
<dbReference type="InterPro" id="IPR006102">
    <property type="entry name" value="Ig-like_GH2"/>
</dbReference>
<gene>
    <name evidence="10" type="primary">bga</name>
    <name evidence="10" type="ORF">Abiwalacus_08420</name>
</gene>
<sequence length="953" mass="106512">MKKTFFLFLCLAFAGSSSAQRVDQQVMGESPREVYQIDKGWKFYRGHLDQPKPKGHHWVYKSVKAGAGRGPAAFQYDDGGWRTVDLPHDYVVEGTFTQNPELVSHGFLDRPEGWYRRKFRLPAEARGKTIWLYFDGVFGQSQVWVNGQELRKSDNGYIGFRVDISDVAHYGDRPNVISVKCDPGEAQGWWYEGGGIYRHVWLTIADPVHVAPYGVYISADKKKGGKWQASIETAIENESESDARVKVVNTILDKKGKPVAVTTRDVDAKSGETTKIQQFLAIPENRVEPWDLNSPNLYGIRTELFVDGKKVDSHGDHFGFRTLEFNPQKGFFLNGKPVKFKGVCMHQDHAGVGVALPDAIHSFRITRLKQFGVNAYRCSHNPPAPEILDACDRQGMLVLNENRFFNSGEDYLRQLDEQVRRDRNHPSVMMWSTFNEEDWQGDERGVKLVKRMKRIIDAGDHFARRPVTGAMSAGFSKDGAFAPLDVLGINYSLGVHDHVHKNLYPNKLIYSSESVSHSASRGEWQDKKHVYNNYDNHWVGWGDSLRKTWKFVDTREWDAGTFVWTGFDYRGEPTPVNAWPVISSYFGIVDTCGFAKDSFYLMQALWTDKPMAHVFPHWNLGKDMIGKKVKVGTYTNGDEAELFLNGKTLGKKPVDKYMQLYWDDVEYQPGELKMVAYKKGRKHAEAKVVTTGEPVALGLEVKFDNWQRKSARTGVSDALPVTVFAVDSKGRRVPTASNKVSFAVKGGKVLGVGNGDPLCHEPDIATERSLYNGLASAIVAPGDEEGVLEITASSPGLKPYSLKLSIRKGNGFIQYPTIDGSIVLTDWRISEITDKPQNPNRPIADGDMNTWQPIAVGSGPQPQWDQKQGWATYRALFDMPNGNNWELVLEGVKGNAQVFVNGQEVAKKDNPASGTVKAPVKAPAGSKVTVSVQMKSSEAKAGLTGTAKLVQKK</sequence>
<keyword evidence="2" id="KW-0378">Hydrolase</keyword>
<evidence type="ECO:0000313" key="11">
    <source>
        <dbReference type="Proteomes" id="UP001062263"/>
    </source>
</evidence>
<dbReference type="Pfam" id="PF18565">
    <property type="entry name" value="Glyco_hydro2_C5"/>
    <property type="match status" value="1"/>
</dbReference>
<evidence type="ECO:0000259" key="8">
    <source>
        <dbReference type="Pfam" id="PF18565"/>
    </source>
</evidence>
<dbReference type="InterPro" id="IPR023232">
    <property type="entry name" value="Glyco_hydro_2_AS"/>
</dbReference>
<dbReference type="SUPFAM" id="SSF49303">
    <property type="entry name" value="beta-Galactosidase/glucuronidase domain"/>
    <property type="match status" value="1"/>
</dbReference>
<dbReference type="InterPro" id="IPR036156">
    <property type="entry name" value="Beta-gal/glucu_dom_sf"/>
</dbReference>
<evidence type="ECO:0000313" key="10">
    <source>
        <dbReference type="EMBL" id="BDL43268.1"/>
    </source>
</evidence>
<dbReference type="SUPFAM" id="SSF51445">
    <property type="entry name" value="(Trans)glycosidases"/>
    <property type="match status" value="1"/>
</dbReference>
<dbReference type="Pfam" id="PF02836">
    <property type="entry name" value="Glyco_hydro_2_C"/>
    <property type="match status" value="2"/>
</dbReference>
<evidence type="ECO:0000256" key="2">
    <source>
        <dbReference type="ARBA" id="ARBA00022801"/>
    </source>
</evidence>
<dbReference type="InterPro" id="IPR013783">
    <property type="entry name" value="Ig-like_fold"/>
</dbReference>
<evidence type="ECO:0000256" key="1">
    <source>
        <dbReference type="ARBA" id="ARBA00007401"/>
    </source>
</evidence>
<feature type="domain" description="Glycoside hydrolase family 2 immunoglobulin-like beta-sandwich" evidence="5">
    <location>
        <begin position="209"/>
        <end position="321"/>
    </location>
</feature>
<organism evidence="10 11">
    <name type="scientific">Akkermansia biwaensis</name>
    <dbReference type="NCBI Taxonomy" id="2946555"/>
    <lineage>
        <taxon>Bacteria</taxon>
        <taxon>Pseudomonadati</taxon>
        <taxon>Verrucomicrobiota</taxon>
        <taxon>Verrucomicrobiia</taxon>
        <taxon>Verrucomicrobiales</taxon>
        <taxon>Akkermansiaceae</taxon>
        <taxon>Akkermansia</taxon>
    </lineage>
</organism>
<evidence type="ECO:0000256" key="4">
    <source>
        <dbReference type="SAM" id="SignalP"/>
    </source>
</evidence>
<comment type="similarity">
    <text evidence="1">Belongs to the glycosyl hydrolase 2 family.</text>
</comment>
<evidence type="ECO:0000259" key="9">
    <source>
        <dbReference type="Pfam" id="PF22666"/>
    </source>
</evidence>
<keyword evidence="4" id="KW-0732">Signal</keyword>
<dbReference type="InterPro" id="IPR051913">
    <property type="entry name" value="GH2_Domain-Containing"/>
</dbReference>
<proteinExistence type="inferred from homology"/>
<evidence type="ECO:0000256" key="3">
    <source>
        <dbReference type="ARBA" id="ARBA00023295"/>
    </source>
</evidence>
<feature type="domain" description="Beta-mannosidase-like galactose-binding" evidence="9">
    <location>
        <begin position="108"/>
        <end position="182"/>
    </location>
</feature>
<feature type="domain" description="DUF4982" evidence="7">
    <location>
        <begin position="626"/>
        <end position="682"/>
    </location>
</feature>
<dbReference type="PROSITE" id="PS00608">
    <property type="entry name" value="GLYCOSYL_HYDROL_F2_2"/>
    <property type="match status" value="1"/>
</dbReference>
<evidence type="ECO:0000259" key="5">
    <source>
        <dbReference type="Pfam" id="PF00703"/>
    </source>
</evidence>
<accession>A0ABN6QHR8</accession>